<comment type="caution">
    <text evidence="1">The sequence shown here is derived from an EMBL/GenBank/DDBJ whole genome shotgun (WGS) entry which is preliminary data.</text>
</comment>
<dbReference type="EMBL" id="ABXX02000001">
    <property type="protein sequence ID" value="EEG71616.1"/>
    <property type="molecule type" value="Genomic_DNA"/>
</dbReference>
<accession>C0BQ53</accession>
<evidence type="ECO:0000313" key="1">
    <source>
        <dbReference type="EMBL" id="EEG71616.1"/>
    </source>
</evidence>
<reference evidence="1 2" key="2">
    <citation type="submission" date="2009-02" db="EMBL/GenBank/DDBJ databases">
        <authorList>
            <person name="Fulton L."/>
            <person name="Clifton S."/>
            <person name="Fulton B."/>
            <person name="Xu J."/>
            <person name="Minx P."/>
            <person name="Pepin K.H."/>
            <person name="Johnson M."/>
            <person name="Bhonagiri V."/>
            <person name="Nash W.E."/>
            <person name="Mardis E.R."/>
            <person name="Wilson R.K."/>
        </authorList>
    </citation>
    <scope>NUCLEOTIDE SEQUENCE [LARGE SCALE GENOMIC DNA]</scope>
    <source>
        <strain evidence="1 2">DSM 20438</strain>
    </source>
</reference>
<protein>
    <submittedName>
        <fullName evidence="1">Uncharacterized protein</fullName>
    </submittedName>
</protein>
<evidence type="ECO:0000313" key="2">
    <source>
        <dbReference type="Proteomes" id="UP000003875"/>
    </source>
</evidence>
<sequence>MSSRETTISIISIVLAHDGNVLRRYENDMSSEVCNEVGMALECSARRADGAGRYVRLDECGLAVEVDWHGGNGSPADPWRCTVTVRNDGSVAFEGVVRIDIPIRADGEPRFFLPGFMYGRNRGEAPLRTATKFPRLRERSELPASSWWMIRGDRLSNPCALAVTRSRVVGVVSSPYLVDRGDGMLVGHEACDELPFVQYAGFSCMLPTPGIVPCDDHASVGVTIGYENAPWLFVSSTDIRERPDSAEGPITLAPGGAAIMRLDVVDAPARDERAIIPVLETVYRRFHEPPRQVGAPARAIRDIAVAVDRDAWLEDEHMYAGFVFDHHSPGDEIIEGKPYMYRRLGSSSWTNGMASAVPMLASAWRLGDDAMRRHALDGIEHIIQHCINPTNGLPYTAVEHERWSNRGWWFDGLSNPGHSGYLVGQTMYSALRAWQIERRFGGIDHSDWLKIIGNVIPRLAAGRNAVGEYPFVFDEMDGSGAEYESFGGVWCLAASAYWALLTGDHSDLDGMLLSERHYHNRYVAHMECYGAPLDTSKAVDSEGILGYIKAVGCLYAITGDAMYLDRMREAFAYECSFRFCWNSPVGVPPLNEVGWSSCGGSVTSTSNAHIHPMSSVAIEDMVYYLRYRNDTYIASRLCDAVGWSCQTYNLKDGEYGYGRVGWMSERFCHCQGFLDERYPDGSLCSTWRCLMPWAAGAILDGLTGLYWDVMPHDELPTVTMVSRAMGCVHDEKG</sequence>
<dbReference type="eggNOG" id="COG1331">
    <property type="taxonomic scope" value="Bacteria"/>
</dbReference>
<proteinExistence type="predicted"/>
<dbReference type="PATRIC" id="fig|547043.19.peg.471"/>
<gene>
    <name evidence="1" type="ORF">BIFPSEUDO_02493</name>
</gene>
<dbReference type="AlphaFoldDB" id="C0BQ53"/>
<organism evidence="1 2">
    <name type="scientific">Bifidobacterium pseudocatenulatum DSM 20438 = JCM 1200 = LMG 10505</name>
    <dbReference type="NCBI Taxonomy" id="547043"/>
    <lineage>
        <taxon>Bacteria</taxon>
        <taxon>Bacillati</taxon>
        <taxon>Actinomycetota</taxon>
        <taxon>Actinomycetes</taxon>
        <taxon>Bifidobacteriales</taxon>
        <taxon>Bifidobacteriaceae</taxon>
        <taxon>Bifidobacterium</taxon>
    </lineage>
</organism>
<dbReference type="Proteomes" id="UP000003875">
    <property type="component" value="Unassembled WGS sequence"/>
</dbReference>
<name>C0BQ53_BIFPS</name>
<reference evidence="1 2" key="1">
    <citation type="submission" date="2009-02" db="EMBL/GenBank/DDBJ databases">
        <title>Draft genome sequence of Bifidobacterium pseudocatenulatum (DSM 20438).</title>
        <authorList>
            <person name="Sudarsanam P."/>
            <person name="Ley R."/>
            <person name="Guruge J."/>
            <person name="Turnbaugh P.J."/>
            <person name="Mahowald M."/>
            <person name="Liep D."/>
            <person name="Gordon J."/>
        </authorList>
    </citation>
    <scope>NUCLEOTIDE SEQUENCE [LARGE SCALE GENOMIC DNA]</scope>
    <source>
        <strain evidence="1 2">DSM 20438</strain>
    </source>
</reference>
<dbReference type="KEGG" id="bpsc:BBPC_0451"/>